<organism evidence="1 2">
    <name type="scientific">Pistacia integerrima</name>
    <dbReference type="NCBI Taxonomy" id="434235"/>
    <lineage>
        <taxon>Eukaryota</taxon>
        <taxon>Viridiplantae</taxon>
        <taxon>Streptophyta</taxon>
        <taxon>Embryophyta</taxon>
        <taxon>Tracheophyta</taxon>
        <taxon>Spermatophyta</taxon>
        <taxon>Magnoliopsida</taxon>
        <taxon>eudicotyledons</taxon>
        <taxon>Gunneridae</taxon>
        <taxon>Pentapetalae</taxon>
        <taxon>rosids</taxon>
        <taxon>malvids</taxon>
        <taxon>Sapindales</taxon>
        <taxon>Anacardiaceae</taxon>
        <taxon>Pistacia</taxon>
    </lineage>
</organism>
<dbReference type="Proteomes" id="UP001163603">
    <property type="component" value="Chromosome 3"/>
</dbReference>
<name>A0ACC0Z8R5_9ROSI</name>
<protein>
    <submittedName>
        <fullName evidence="1">Uncharacterized protein</fullName>
    </submittedName>
</protein>
<dbReference type="EMBL" id="CM047738">
    <property type="protein sequence ID" value="KAJ0046790.1"/>
    <property type="molecule type" value="Genomic_DNA"/>
</dbReference>
<sequence>MAFSAYIRKSASSLAPMANRFIRVNRSYRSAIFIASNNLCQKPTLSPFVPQLHFSSAVGTKKPSSDESLLRVIDSEIKCATETDDHDRVEEIPSSFPFKIEDNRGHQTVTLTREYQGELVKVEVYMPDLVTGVKAEAVRDDDDDDDDDDIEKPGRTSLPLVVTVSKSSGASLEFSCVAYPDEIAIDSLAVRKSEKSEDDVAYEGPEFHDLDEKLKKAFHKYLEIRGIKPSSINFLFEYMINKDSREYLNWLNNLKNFIEA</sequence>
<keyword evidence="2" id="KW-1185">Reference proteome</keyword>
<evidence type="ECO:0000313" key="2">
    <source>
        <dbReference type="Proteomes" id="UP001163603"/>
    </source>
</evidence>
<accession>A0ACC0Z8R5</accession>
<comment type="caution">
    <text evidence="1">The sequence shown here is derived from an EMBL/GenBank/DDBJ whole genome shotgun (WGS) entry which is preliminary data.</text>
</comment>
<proteinExistence type="predicted"/>
<reference evidence="2" key="1">
    <citation type="journal article" date="2023" name="G3 (Bethesda)">
        <title>Genome assembly and association tests identify interacting loci associated with vigor, precocity, and sex in interspecific pistachio rootstocks.</title>
        <authorList>
            <person name="Palmer W."/>
            <person name="Jacygrad E."/>
            <person name="Sagayaradj S."/>
            <person name="Cavanaugh K."/>
            <person name="Han R."/>
            <person name="Bertier L."/>
            <person name="Beede B."/>
            <person name="Kafkas S."/>
            <person name="Golino D."/>
            <person name="Preece J."/>
            <person name="Michelmore R."/>
        </authorList>
    </citation>
    <scope>NUCLEOTIDE SEQUENCE [LARGE SCALE GENOMIC DNA]</scope>
</reference>
<gene>
    <name evidence="1" type="ORF">Pint_06378</name>
</gene>
<evidence type="ECO:0000313" key="1">
    <source>
        <dbReference type="EMBL" id="KAJ0046790.1"/>
    </source>
</evidence>